<comment type="similarity">
    <text evidence="2">Belongs to the EspG family.</text>
</comment>
<accession>A0ABN3VJ42</accession>
<evidence type="ECO:0008006" key="7">
    <source>
        <dbReference type="Google" id="ProtNLM"/>
    </source>
</evidence>
<gene>
    <name evidence="5" type="ORF">GCM10010470_52000</name>
</gene>
<dbReference type="EMBL" id="BAAAUX010000021">
    <property type="protein sequence ID" value="GAA2810301.1"/>
    <property type="molecule type" value="Genomic_DNA"/>
</dbReference>
<reference evidence="5 6" key="1">
    <citation type="journal article" date="2019" name="Int. J. Syst. Evol. Microbiol.">
        <title>The Global Catalogue of Microorganisms (GCM) 10K type strain sequencing project: providing services to taxonomists for standard genome sequencing and annotation.</title>
        <authorList>
            <consortium name="The Broad Institute Genomics Platform"/>
            <consortium name="The Broad Institute Genome Sequencing Center for Infectious Disease"/>
            <person name="Wu L."/>
            <person name="Ma J."/>
        </authorList>
    </citation>
    <scope>NUCLEOTIDE SEQUENCE [LARGE SCALE GENOMIC DNA]</scope>
    <source>
        <strain evidence="5 6">JCM 9383</strain>
    </source>
</reference>
<evidence type="ECO:0000256" key="2">
    <source>
        <dbReference type="ARBA" id="ARBA00006411"/>
    </source>
</evidence>
<evidence type="ECO:0000256" key="1">
    <source>
        <dbReference type="ARBA" id="ARBA00004496"/>
    </source>
</evidence>
<dbReference type="InterPro" id="IPR025734">
    <property type="entry name" value="EspG"/>
</dbReference>
<evidence type="ECO:0000256" key="3">
    <source>
        <dbReference type="ARBA" id="ARBA00022490"/>
    </source>
</evidence>
<proteinExistence type="inferred from homology"/>
<sequence>MGEFTTVPSKIDIDLLEFAVLADRSGINRVPAVASYSNYATPFHNIPVQLAEAEQRCRQRGLLTPGGEINDRVRELIGIYPHVSLEYDLRFSAQKGTELRACVSQAGETAVRTIVEGDHVVLDKVRPVDMIPALIAVLPELQPARIRPPLSIDLTEMRAAMADVSKHGRSDNEAIEQALRSRGADVRPLRQMTQLLDGPRQGLGEIGVTVWDPRRKEHRGDQTIRIIDLESGRTAVYNSGNQRMFAGADTSTFTRVLGEIATETRRDVIW</sequence>
<protein>
    <recommendedName>
        <fullName evidence="7">ESX secretion-associated protein EspG</fullName>
    </recommendedName>
</protein>
<keyword evidence="6" id="KW-1185">Reference proteome</keyword>
<keyword evidence="4" id="KW-0143">Chaperone</keyword>
<comment type="caution">
    <text evidence="5">The sequence shown here is derived from an EMBL/GenBank/DDBJ whole genome shotgun (WGS) entry which is preliminary data.</text>
</comment>
<keyword evidence="3" id="KW-0963">Cytoplasm</keyword>
<comment type="subcellular location">
    <subcellularLocation>
        <location evidence="1">Cytoplasm</location>
    </subcellularLocation>
</comment>
<evidence type="ECO:0000313" key="5">
    <source>
        <dbReference type="EMBL" id="GAA2810301.1"/>
    </source>
</evidence>
<dbReference type="Pfam" id="PF14011">
    <property type="entry name" value="ESX-1_EspG"/>
    <property type="match status" value="1"/>
</dbReference>
<evidence type="ECO:0000313" key="6">
    <source>
        <dbReference type="Proteomes" id="UP001500979"/>
    </source>
</evidence>
<dbReference type="Proteomes" id="UP001500979">
    <property type="component" value="Unassembled WGS sequence"/>
</dbReference>
<organism evidence="5 6">
    <name type="scientific">Saccharopolyspora taberi</name>
    <dbReference type="NCBI Taxonomy" id="60895"/>
    <lineage>
        <taxon>Bacteria</taxon>
        <taxon>Bacillati</taxon>
        <taxon>Actinomycetota</taxon>
        <taxon>Actinomycetes</taxon>
        <taxon>Pseudonocardiales</taxon>
        <taxon>Pseudonocardiaceae</taxon>
        <taxon>Saccharopolyspora</taxon>
    </lineage>
</organism>
<name>A0ABN3VJ42_9PSEU</name>
<evidence type="ECO:0000256" key="4">
    <source>
        <dbReference type="ARBA" id="ARBA00023186"/>
    </source>
</evidence>